<proteinExistence type="predicted"/>
<name>A0A842HDK4_9BACT</name>
<feature type="signal peptide" evidence="1">
    <location>
        <begin position="1"/>
        <end position="23"/>
    </location>
</feature>
<gene>
    <name evidence="2" type="ORF">H5P28_05265</name>
</gene>
<accession>A0A842HDK4</accession>
<keyword evidence="1" id="KW-0732">Signal</keyword>
<reference evidence="2 3" key="1">
    <citation type="submission" date="2020-07" db="EMBL/GenBank/DDBJ databases">
        <authorList>
            <person name="Feng X."/>
        </authorList>
    </citation>
    <scope>NUCLEOTIDE SEQUENCE [LARGE SCALE GENOMIC DNA]</scope>
    <source>
        <strain evidence="2 3">JCM31066</strain>
    </source>
</reference>
<dbReference type="RefSeq" id="WP_185674670.1">
    <property type="nucleotide sequence ID" value="NZ_JACHVB010000014.1"/>
</dbReference>
<comment type="caution">
    <text evidence="2">The sequence shown here is derived from an EMBL/GenBank/DDBJ whole genome shotgun (WGS) entry which is preliminary data.</text>
</comment>
<organism evidence="2 3">
    <name type="scientific">Ruficoccus amylovorans</name>
    <dbReference type="NCBI Taxonomy" id="1804625"/>
    <lineage>
        <taxon>Bacteria</taxon>
        <taxon>Pseudomonadati</taxon>
        <taxon>Verrucomicrobiota</taxon>
        <taxon>Opitutia</taxon>
        <taxon>Puniceicoccales</taxon>
        <taxon>Cerasicoccaceae</taxon>
        <taxon>Ruficoccus</taxon>
    </lineage>
</organism>
<evidence type="ECO:0000313" key="2">
    <source>
        <dbReference type="EMBL" id="MBC2593667.1"/>
    </source>
</evidence>
<dbReference type="AlphaFoldDB" id="A0A842HDK4"/>
<dbReference type="EMBL" id="JACHVB010000014">
    <property type="protein sequence ID" value="MBC2593667.1"/>
    <property type="molecule type" value="Genomic_DNA"/>
</dbReference>
<evidence type="ECO:0000256" key="1">
    <source>
        <dbReference type="SAM" id="SignalP"/>
    </source>
</evidence>
<dbReference type="PROSITE" id="PS51257">
    <property type="entry name" value="PROKAR_LIPOPROTEIN"/>
    <property type="match status" value="1"/>
</dbReference>
<sequence>MNKRKFFTAVCFGLLTSCSWANAETIVDYGFSVGTGRDGRTTTPQPASLVAGHVTAGKLTPVLMGAPSSDNTANGMGFEGTWGFLGPRKYPRGIDNIYFSFSLNIADGFQADFQALSFTYRAPKLDGEHSVYWDVRCSVDNFQQPLKVVSTKETGQGKPTPSGDISLESLKGVKGNIEFRIYIYEETEETVTGGQCRLGDIKVTGTVVPAA</sequence>
<protein>
    <submittedName>
        <fullName evidence="2">Uncharacterized protein</fullName>
    </submittedName>
</protein>
<evidence type="ECO:0000313" key="3">
    <source>
        <dbReference type="Proteomes" id="UP000546464"/>
    </source>
</evidence>
<keyword evidence="3" id="KW-1185">Reference proteome</keyword>
<dbReference type="Proteomes" id="UP000546464">
    <property type="component" value="Unassembled WGS sequence"/>
</dbReference>
<feature type="chain" id="PRO_5032524554" evidence="1">
    <location>
        <begin position="24"/>
        <end position="211"/>
    </location>
</feature>